<dbReference type="EMBL" id="JABBJJ010000218">
    <property type="protein sequence ID" value="NMO20003.1"/>
    <property type="molecule type" value="Genomic_DNA"/>
</dbReference>
<protein>
    <submittedName>
        <fullName evidence="1">Uncharacterized protein</fullName>
    </submittedName>
</protein>
<dbReference type="Pfam" id="PF15589">
    <property type="entry name" value="Imm21"/>
    <property type="match status" value="1"/>
</dbReference>
<proteinExistence type="predicted"/>
<dbReference type="InterPro" id="IPR028961">
    <property type="entry name" value="Imm21"/>
</dbReference>
<evidence type="ECO:0000313" key="1">
    <source>
        <dbReference type="EMBL" id="NMO20003.1"/>
    </source>
</evidence>
<comment type="caution">
    <text evidence="1">The sequence shown here is derived from an EMBL/GenBank/DDBJ whole genome shotgun (WGS) entry which is preliminary data.</text>
</comment>
<evidence type="ECO:0000313" key="2">
    <source>
        <dbReference type="Proteomes" id="UP000518300"/>
    </source>
</evidence>
<keyword evidence="2" id="KW-1185">Reference proteome</keyword>
<gene>
    <name evidence="1" type="ORF">HG543_34845</name>
</gene>
<dbReference type="Proteomes" id="UP000518300">
    <property type="component" value="Unassembled WGS sequence"/>
</dbReference>
<name>A0A848LR20_9BACT</name>
<accession>A0A848LR20</accession>
<sequence>MEWTESAGGPLIAMPRSVAATWMGIETGDYDDACAVEGYLERLSGTHTVRTYFIKDEVNDVCLVLHRFG</sequence>
<reference evidence="1 2" key="1">
    <citation type="submission" date="2020-04" db="EMBL/GenBank/DDBJ databases">
        <title>Draft genome of Pyxidicoccus fallax type strain.</title>
        <authorList>
            <person name="Whitworth D.E."/>
        </authorList>
    </citation>
    <scope>NUCLEOTIDE SEQUENCE [LARGE SCALE GENOMIC DNA]</scope>
    <source>
        <strain evidence="1 2">DSM 14698</strain>
    </source>
</reference>
<organism evidence="1 2">
    <name type="scientific">Pyxidicoccus fallax</name>
    <dbReference type="NCBI Taxonomy" id="394095"/>
    <lineage>
        <taxon>Bacteria</taxon>
        <taxon>Pseudomonadati</taxon>
        <taxon>Myxococcota</taxon>
        <taxon>Myxococcia</taxon>
        <taxon>Myxococcales</taxon>
        <taxon>Cystobacterineae</taxon>
        <taxon>Myxococcaceae</taxon>
        <taxon>Pyxidicoccus</taxon>
    </lineage>
</organism>
<dbReference type="AlphaFoldDB" id="A0A848LR20"/>